<protein>
    <submittedName>
        <fullName evidence="2">Helix-turn-helix transcriptional regulator</fullName>
    </submittedName>
</protein>
<dbReference type="PROSITE" id="PS50943">
    <property type="entry name" value="HTH_CROC1"/>
    <property type="match status" value="1"/>
</dbReference>
<accession>A0ABS1Z952</accession>
<evidence type="ECO:0000259" key="1">
    <source>
        <dbReference type="PROSITE" id="PS50943"/>
    </source>
</evidence>
<dbReference type="InterPro" id="IPR010982">
    <property type="entry name" value="Lambda_DNA-bd_dom_sf"/>
</dbReference>
<evidence type="ECO:0000313" key="2">
    <source>
        <dbReference type="EMBL" id="MBM0748964.1"/>
    </source>
</evidence>
<gene>
    <name evidence="2" type="ORF">JJB79_16355</name>
</gene>
<dbReference type="Pfam" id="PF01381">
    <property type="entry name" value="HTH_3"/>
    <property type="match status" value="1"/>
</dbReference>
<evidence type="ECO:0000313" key="3">
    <source>
        <dbReference type="Proteomes" id="UP000809137"/>
    </source>
</evidence>
<dbReference type="InterPro" id="IPR001387">
    <property type="entry name" value="Cro/C1-type_HTH"/>
</dbReference>
<dbReference type="Proteomes" id="UP000809137">
    <property type="component" value="Unassembled WGS sequence"/>
</dbReference>
<sequence length="124" mass="14162">MSTIQYLTDATGKRTSAVIPIELFERLMAESNLDEAFESVPYTPGPDDDETIPHDVLKIRRRQSVPLHVAWRLYRGLSQEEVARELGITQAGVSNMESRKKPQKQTLEKLAALYECRPTQLYID</sequence>
<dbReference type="Gene3D" id="1.10.260.40">
    <property type="entry name" value="lambda repressor-like DNA-binding domains"/>
    <property type="match status" value="1"/>
</dbReference>
<name>A0ABS1Z952_9GAMM</name>
<dbReference type="RefSeq" id="WP_040113279.1">
    <property type="nucleotide sequence ID" value="NZ_JAFCXS010000015.1"/>
</dbReference>
<dbReference type="CDD" id="cd00093">
    <property type="entry name" value="HTH_XRE"/>
    <property type="match status" value="1"/>
</dbReference>
<dbReference type="SUPFAM" id="SSF47413">
    <property type="entry name" value="lambda repressor-like DNA-binding domains"/>
    <property type="match status" value="1"/>
</dbReference>
<comment type="caution">
    <text evidence="2">The sequence shown here is derived from an EMBL/GenBank/DDBJ whole genome shotgun (WGS) entry which is preliminary data.</text>
</comment>
<organism evidence="2 3">
    <name type="scientific">Pantoea eucrina</name>
    <dbReference type="NCBI Taxonomy" id="472693"/>
    <lineage>
        <taxon>Bacteria</taxon>
        <taxon>Pseudomonadati</taxon>
        <taxon>Pseudomonadota</taxon>
        <taxon>Gammaproteobacteria</taxon>
        <taxon>Enterobacterales</taxon>
        <taxon>Erwiniaceae</taxon>
        <taxon>Pantoea</taxon>
    </lineage>
</organism>
<dbReference type="EMBL" id="JAFCXS010000015">
    <property type="protein sequence ID" value="MBM0748964.1"/>
    <property type="molecule type" value="Genomic_DNA"/>
</dbReference>
<reference evidence="2 3" key="1">
    <citation type="submission" date="2021-01" db="EMBL/GenBank/DDBJ databases">
        <title>Complete genome sequence of Pantoea eucrina OB49, a heavy metal tolerant bacterium with PGPR potential isolated from wheat in Algeria.</title>
        <authorList>
            <person name="Lekired A."/>
            <person name="Ouzari I.H."/>
        </authorList>
    </citation>
    <scope>NUCLEOTIDE SEQUENCE [LARGE SCALE GENOMIC DNA]</scope>
    <source>
        <strain evidence="2 3">OB49</strain>
    </source>
</reference>
<feature type="domain" description="HTH cro/C1-type" evidence="1">
    <location>
        <begin position="70"/>
        <end position="121"/>
    </location>
</feature>
<dbReference type="SMART" id="SM00530">
    <property type="entry name" value="HTH_XRE"/>
    <property type="match status" value="1"/>
</dbReference>
<proteinExistence type="predicted"/>
<keyword evidence="3" id="KW-1185">Reference proteome</keyword>